<dbReference type="InterPro" id="IPR007035">
    <property type="entry name" value="Peptidase_M55"/>
</dbReference>
<dbReference type="InterPro" id="IPR027476">
    <property type="entry name" value="DppA_N"/>
</dbReference>
<dbReference type="STRING" id="1121316.SAMN02745207_03851"/>
<reference evidence="3 4" key="1">
    <citation type="submission" date="2016-11" db="EMBL/GenBank/DDBJ databases">
        <authorList>
            <person name="Jaros S."/>
            <person name="Januszkiewicz K."/>
            <person name="Wedrychowicz H."/>
        </authorList>
    </citation>
    <scope>NUCLEOTIDE SEQUENCE [LARGE SCALE GENOMIC DNA]</scope>
    <source>
        <strain evidence="3 4">DSM 8605</strain>
    </source>
</reference>
<evidence type="ECO:0000256" key="2">
    <source>
        <dbReference type="PIRSR" id="PIRSR015853-2"/>
    </source>
</evidence>
<dbReference type="Gene3D" id="3.40.50.10780">
    <property type="entry name" value="Dipeptide transport protein"/>
    <property type="match status" value="1"/>
</dbReference>
<dbReference type="RefSeq" id="WP_073340678.1">
    <property type="nucleotide sequence ID" value="NZ_FQXM01000034.1"/>
</dbReference>
<dbReference type="AlphaFoldDB" id="A0A1M5XQG7"/>
<keyword evidence="4" id="KW-1185">Reference proteome</keyword>
<dbReference type="Gene3D" id="3.30.1360.130">
    <property type="entry name" value="Dipeptide transport protein"/>
    <property type="match status" value="1"/>
</dbReference>
<gene>
    <name evidence="3" type="ORF">SAMN02745207_03851</name>
</gene>
<feature type="binding site" evidence="2">
    <location>
        <position position="8"/>
    </location>
    <ligand>
        <name>Zn(2+)</name>
        <dbReference type="ChEBI" id="CHEBI:29105"/>
        <label>1</label>
    </ligand>
</feature>
<dbReference type="Pfam" id="PF04951">
    <property type="entry name" value="Peptidase_M55"/>
    <property type="match status" value="1"/>
</dbReference>
<dbReference type="InterPro" id="IPR036177">
    <property type="entry name" value="Peptidase_M55_sf"/>
</dbReference>
<proteinExistence type="predicted"/>
<accession>A0A1M5XQG7</accession>
<feature type="binding site" evidence="2">
    <location>
        <position position="10"/>
    </location>
    <ligand>
        <name>Zn(2+)</name>
        <dbReference type="ChEBI" id="CHEBI:29105"/>
        <label>1</label>
    </ligand>
</feature>
<keyword evidence="2" id="KW-0479">Metal-binding</keyword>
<organism evidence="3 4">
    <name type="scientific">Clostridium grantii DSM 8605</name>
    <dbReference type="NCBI Taxonomy" id="1121316"/>
    <lineage>
        <taxon>Bacteria</taxon>
        <taxon>Bacillati</taxon>
        <taxon>Bacillota</taxon>
        <taxon>Clostridia</taxon>
        <taxon>Eubacteriales</taxon>
        <taxon>Clostridiaceae</taxon>
        <taxon>Clostridium</taxon>
    </lineage>
</organism>
<evidence type="ECO:0000313" key="3">
    <source>
        <dbReference type="EMBL" id="SHI02077.1"/>
    </source>
</evidence>
<feature type="active site" description="Nucleophile" evidence="1">
    <location>
        <position position="117"/>
    </location>
</feature>
<dbReference type="SUPFAM" id="SSF63992">
    <property type="entry name" value="Dipeptide transport protein"/>
    <property type="match status" value="1"/>
</dbReference>
<sequence>MKIYLSVDIEGVTGVTHWDETEKNKGDYSPFMEQMTKETKAACDGAINAGAKEIIIKDAHDSGRNINHNDLPQCTKLIRGWSGHPFSMVQDIDNTYDAAMFIGYHSCSHSDKNPLSHTMHPFSINYIKINGVYASEFLLHAYAAAYVGVPVVMVSGDEGLSEEVKIINSNIHTVSVKQGIGASTVSIHPEVAIDKIKKQAEVSLSNIKECKIKLPEKFIVEISYVNHVKAYRSSFYPGMKRISETEVVFETKDYLSVMSMIQFLVS</sequence>
<evidence type="ECO:0000256" key="1">
    <source>
        <dbReference type="PIRSR" id="PIRSR015853-1"/>
    </source>
</evidence>
<dbReference type="Proteomes" id="UP000184447">
    <property type="component" value="Unassembled WGS sequence"/>
</dbReference>
<feature type="binding site" evidence="2">
    <location>
        <position position="105"/>
    </location>
    <ligand>
        <name>Zn(2+)</name>
        <dbReference type="ChEBI" id="CHEBI:29105"/>
        <label>2</label>
    </ligand>
</feature>
<feature type="binding site" evidence="2">
    <location>
        <position position="60"/>
    </location>
    <ligand>
        <name>Zn(2+)</name>
        <dbReference type="ChEBI" id="CHEBI:29105"/>
        <label>2</label>
    </ligand>
</feature>
<dbReference type="GO" id="GO:0046872">
    <property type="term" value="F:metal ion binding"/>
    <property type="evidence" value="ECO:0007669"/>
    <property type="project" value="UniProtKB-KW"/>
</dbReference>
<dbReference type="PIRSF" id="PIRSF015853">
    <property type="entry name" value="Pep_DppA"/>
    <property type="match status" value="1"/>
</dbReference>
<keyword evidence="2" id="KW-0862">Zinc</keyword>
<name>A0A1M5XQG7_9CLOT</name>
<feature type="binding site" evidence="2">
    <location>
        <position position="8"/>
    </location>
    <ligand>
        <name>Zn(2+)</name>
        <dbReference type="ChEBI" id="CHEBI:29105"/>
        <label>2</label>
    </ligand>
</feature>
<feature type="binding site" evidence="2">
    <location>
        <position position="136"/>
    </location>
    <ligand>
        <name>Zn(2+)</name>
        <dbReference type="ChEBI" id="CHEBI:29105"/>
        <label>2</label>
    </ligand>
</feature>
<dbReference type="CDD" id="cd08770">
    <property type="entry name" value="DAP_dppA_3"/>
    <property type="match status" value="1"/>
</dbReference>
<protein>
    <submittedName>
        <fullName evidence="3">D-amino peptidase</fullName>
    </submittedName>
</protein>
<dbReference type="EMBL" id="FQXM01000034">
    <property type="protein sequence ID" value="SHI02077.1"/>
    <property type="molecule type" value="Genomic_DNA"/>
</dbReference>
<evidence type="ECO:0000313" key="4">
    <source>
        <dbReference type="Proteomes" id="UP000184447"/>
    </source>
</evidence>
<dbReference type="OrthoDB" id="9785420at2"/>